<organism evidence="1 2">
    <name type="scientific">Paramuricea clavata</name>
    <name type="common">Red gorgonian</name>
    <name type="synonym">Violescent sea-whip</name>
    <dbReference type="NCBI Taxonomy" id="317549"/>
    <lineage>
        <taxon>Eukaryota</taxon>
        <taxon>Metazoa</taxon>
        <taxon>Cnidaria</taxon>
        <taxon>Anthozoa</taxon>
        <taxon>Octocorallia</taxon>
        <taxon>Malacalcyonacea</taxon>
        <taxon>Plexauridae</taxon>
        <taxon>Paramuricea</taxon>
    </lineage>
</organism>
<accession>A0A6S7I2N1</accession>
<dbReference type="OrthoDB" id="5987462at2759"/>
<comment type="caution">
    <text evidence="1">The sequence shown here is derived from an EMBL/GenBank/DDBJ whole genome shotgun (WGS) entry which is preliminary data.</text>
</comment>
<protein>
    <submittedName>
        <fullName evidence="1">Uncharacterized protein</fullName>
    </submittedName>
</protein>
<name>A0A6S7I2N1_PARCT</name>
<keyword evidence="2" id="KW-1185">Reference proteome</keyword>
<evidence type="ECO:0000313" key="1">
    <source>
        <dbReference type="EMBL" id="CAB4012594.1"/>
    </source>
</evidence>
<dbReference type="EMBL" id="CACRXK020007569">
    <property type="protein sequence ID" value="CAB4012594.1"/>
    <property type="molecule type" value="Genomic_DNA"/>
</dbReference>
<proteinExistence type="predicted"/>
<sequence length="340" mass="38743">MSNSKRLYAEVMKGECKIGGLFNWMAAYQEEDENLALEKAISLSKAIDVVDLTISPAKDEPVDKTVIIHSSDDSTTTDASPSTLHNLELDVKLSRKLYCLLSAVSNAVIYGEKALWDGFGWTLTNAQHLFCDLHMKENISAKLQELGIRGETAETFMNDIFGKTAGAERIPGLIDEVTSDALDTAMNNLKAKWISLHNQGQKFVAYFLKHKLELVRKTMIADICAMSGLGWPPVMYNQNPNECMNSILKREKEGTRKKDLSIPEFPRLLERVVKQQRNDEELALIGIGDQLHLNPEYKSYRMEETVFYQKSREQQDTFLKKFHHAKININKELLYLNFYI</sequence>
<evidence type="ECO:0000313" key="2">
    <source>
        <dbReference type="Proteomes" id="UP001152795"/>
    </source>
</evidence>
<reference evidence="1" key="1">
    <citation type="submission" date="2020-04" db="EMBL/GenBank/DDBJ databases">
        <authorList>
            <person name="Alioto T."/>
            <person name="Alioto T."/>
            <person name="Gomez Garrido J."/>
        </authorList>
    </citation>
    <scope>NUCLEOTIDE SEQUENCE</scope>
    <source>
        <strain evidence="1">A484AB</strain>
    </source>
</reference>
<gene>
    <name evidence="1" type="ORF">PACLA_8A017295</name>
</gene>
<dbReference type="Proteomes" id="UP001152795">
    <property type="component" value="Unassembled WGS sequence"/>
</dbReference>
<dbReference type="AlphaFoldDB" id="A0A6S7I2N1"/>